<accession>A0A2M6T0D0</accession>
<evidence type="ECO:0000313" key="2">
    <source>
        <dbReference type="Proteomes" id="UP000229390"/>
    </source>
</evidence>
<protein>
    <submittedName>
        <fullName evidence="1">Uncharacterized protein</fullName>
    </submittedName>
</protein>
<organism evidence="1 2">
    <name type="scientific">Candidatus Nealsonbacteria bacterium CG08_land_8_20_14_0_20_43_11</name>
    <dbReference type="NCBI Taxonomy" id="1974706"/>
    <lineage>
        <taxon>Bacteria</taxon>
        <taxon>Candidatus Nealsoniibacteriota</taxon>
    </lineage>
</organism>
<gene>
    <name evidence="1" type="ORF">COT34_01880</name>
</gene>
<dbReference type="EMBL" id="PEYE01000033">
    <property type="protein sequence ID" value="PIS38781.1"/>
    <property type="molecule type" value="Genomic_DNA"/>
</dbReference>
<name>A0A2M6T0D0_9BACT</name>
<dbReference type="AlphaFoldDB" id="A0A2M6T0D0"/>
<comment type="caution">
    <text evidence="1">The sequence shown here is derived from an EMBL/GenBank/DDBJ whole genome shotgun (WGS) entry which is preliminary data.</text>
</comment>
<evidence type="ECO:0000313" key="1">
    <source>
        <dbReference type="EMBL" id="PIS38781.1"/>
    </source>
</evidence>
<proteinExistence type="predicted"/>
<reference evidence="2" key="1">
    <citation type="submission" date="2017-09" db="EMBL/GenBank/DDBJ databases">
        <title>Depth-based differentiation of microbial function through sediment-hosted aquifers and enrichment of novel symbionts in the deep terrestrial subsurface.</title>
        <authorList>
            <person name="Probst A.J."/>
            <person name="Ladd B."/>
            <person name="Jarett J.K."/>
            <person name="Geller-Mcgrath D.E."/>
            <person name="Sieber C.M.K."/>
            <person name="Emerson J.B."/>
            <person name="Anantharaman K."/>
            <person name="Thomas B.C."/>
            <person name="Malmstrom R."/>
            <person name="Stieglmeier M."/>
            <person name="Klingl A."/>
            <person name="Woyke T."/>
            <person name="Ryan C.M."/>
            <person name="Banfield J.F."/>
        </authorList>
    </citation>
    <scope>NUCLEOTIDE SEQUENCE [LARGE SCALE GENOMIC DNA]</scope>
</reference>
<dbReference type="Proteomes" id="UP000229390">
    <property type="component" value="Unassembled WGS sequence"/>
</dbReference>
<sequence length="122" mass="13689">MLKTSIYLEKFSFLIADENGASYQPLISKANLLLAKENLRAKYVVALIEKGFNEADIKIEESDGLIILKDSSVFLVAKFLAKEPTAEEFTQTKKSLSDKAKFLGAARYGIILPHDEYWFPAP</sequence>